<comment type="subcellular location">
    <subcellularLocation>
        <location evidence="1">Membrane</location>
        <topology evidence="1">Multi-pass membrane protein</topology>
    </subcellularLocation>
</comment>
<keyword evidence="2 7" id="KW-0812">Transmembrane</keyword>
<dbReference type="Pfam" id="PF20684">
    <property type="entry name" value="Fung_rhodopsin"/>
    <property type="match status" value="1"/>
</dbReference>
<gene>
    <name evidence="9" type="ORF">SLS58_010038</name>
</gene>
<dbReference type="PANTHER" id="PTHR33048:SF47">
    <property type="entry name" value="INTEGRAL MEMBRANE PROTEIN-RELATED"/>
    <property type="match status" value="1"/>
</dbReference>
<feature type="region of interest" description="Disordered" evidence="6">
    <location>
        <begin position="345"/>
        <end position="381"/>
    </location>
</feature>
<comment type="similarity">
    <text evidence="5">Belongs to the SAT4 family.</text>
</comment>
<dbReference type="PANTHER" id="PTHR33048">
    <property type="entry name" value="PTH11-LIKE INTEGRAL MEMBRANE PROTEIN (AFU_ORTHOLOGUE AFUA_5G11245)"/>
    <property type="match status" value="1"/>
</dbReference>
<keyword evidence="10" id="KW-1185">Reference proteome</keyword>
<reference evidence="9 10" key="1">
    <citation type="journal article" date="2023" name="Plant Dis.">
        <title>First Report of Diplodia intermedia Causing Canker and Dieback Diseases on Apple Trees in Canada.</title>
        <authorList>
            <person name="Ellouze W."/>
            <person name="Ilyukhin E."/>
            <person name="Sulman M."/>
            <person name="Ali S."/>
        </authorList>
    </citation>
    <scope>NUCLEOTIDE SEQUENCE [LARGE SCALE GENOMIC DNA]</scope>
    <source>
        <strain evidence="9 10">M45-28</strain>
    </source>
</reference>
<feature type="transmembrane region" description="Helical" evidence="7">
    <location>
        <begin position="167"/>
        <end position="190"/>
    </location>
</feature>
<evidence type="ECO:0000256" key="4">
    <source>
        <dbReference type="ARBA" id="ARBA00023136"/>
    </source>
</evidence>
<dbReference type="Proteomes" id="UP001521184">
    <property type="component" value="Unassembled WGS sequence"/>
</dbReference>
<evidence type="ECO:0000256" key="5">
    <source>
        <dbReference type="ARBA" id="ARBA00038359"/>
    </source>
</evidence>
<keyword evidence="3 7" id="KW-1133">Transmembrane helix</keyword>
<feature type="transmembrane region" description="Helical" evidence="7">
    <location>
        <begin position="44"/>
        <end position="63"/>
    </location>
</feature>
<dbReference type="InterPro" id="IPR049326">
    <property type="entry name" value="Rhodopsin_dom_fungi"/>
</dbReference>
<feature type="transmembrane region" description="Helical" evidence="7">
    <location>
        <begin position="202"/>
        <end position="227"/>
    </location>
</feature>
<evidence type="ECO:0000256" key="2">
    <source>
        <dbReference type="ARBA" id="ARBA00022692"/>
    </source>
</evidence>
<sequence>MTELRPIAVQTIAASIAGCACSFTVLMLKFLSRYRSKSAFGLDDVLVATAWMITIPLAVSFYIQGKNGMAYSMNEIPLAVYLTGRQWFWASSWMYYLALGLSKLSVTVQFLRIFVTPKTLLVTRCTIGFVVSWTIISVCVGAFECVPIARYWDKTIAGRCINGKETFLANACMNILTDFIIIGIPVPSLLKLQVGAAKKMGLLFAFSLGLVVCAISVARIPMVTLAFAAGRPGNLSLMLWSTVELHVSIACACLPSIRPLFVSFLRFAGIDSYLKSASGGAGATKSRKSQYYGGGRNGTGGSVVVSAAGRGKVEYIEMEDGRAGGAAIQVQRSVEVKSEAYRAEAESVGGRSSRKSADEDSIDRLVNMPERSHHGRVTWME</sequence>
<name>A0ABR3T8Q7_9PEZI</name>
<evidence type="ECO:0000256" key="1">
    <source>
        <dbReference type="ARBA" id="ARBA00004141"/>
    </source>
</evidence>
<feature type="domain" description="Rhodopsin" evidence="8">
    <location>
        <begin position="28"/>
        <end position="261"/>
    </location>
</feature>
<evidence type="ECO:0000313" key="9">
    <source>
        <dbReference type="EMBL" id="KAL1635933.1"/>
    </source>
</evidence>
<dbReference type="InterPro" id="IPR052337">
    <property type="entry name" value="SAT4-like"/>
</dbReference>
<evidence type="ECO:0000256" key="3">
    <source>
        <dbReference type="ARBA" id="ARBA00022989"/>
    </source>
</evidence>
<feature type="transmembrane region" description="Helical" evidence="7">
    <location>
        <begin position="12"/>
        <end position="32"/>
    </location>
</feature>
<keyword evidence="4 7" id="KW-0472">Membrane</keyword>
<evidence type="ECO:0000313" key="10">
    <source>
        <dbReference type="Proteomes" id="UP001521184"/>
    </source>
</evidence>
<feature type="transmembrane region" description="Helical" evidence="7">
    <location>
        <begin position="127"/>
        <end position="152"/>
    </location>
</feature>
<proteinExistence type="inferred from homology"/>
<dbReference type="PROSITE" id="PS51257">
    <property type="entry name" value="PROKAR_LIPOPROTEIN"/>
    <property type="match status" value="1"/>
</dbReference>
<protein>
    <recommendedName>
        <fullName evidence="8">Rhodopsin domain-containing protein</fullName>
    </recommendedName>
</protein>
<accession>A0ABR3T8Q7</accession>
<evidence type="ECO:0000259" key="8">
    <source>
        <dbReference type="Pfam" id="PF20684"/>
    </source>
</evidence>
<evidence type="ECO:0000256" key="6">
    <source>
        <dbReference type="SAM" id="MobiDB-lite"/>
    </source>
</evidence>
<organism evidence="9 10">
    <name type="scientific">Diplodia intermedia</name>
    <dbReference type="NCBI Taxonomy" id="856260"/>
    <lineage>
        <taxon>Eukaryota</taxon>
        <taxon>Fungi</taxon>
        <taxon>Dikarya</taxon>
        <taxon>Ascomycota</taxon>
        <taxon>Pezizomycotina</taxon>
        <taxon>Dothideomycetes</taxon>
        <taxon>Dothideomycetes incertae sedis</taxon>
        <taxon>Botryosphaeriales</taxon>
        <taxon>Botryosphaeriaceae</taxon>
        <taxon>Diplodia</taxon>
    </lineage>
</organism>
<evidence type="ECO:0000256" key="7">
    <source>
        <dbReference type="SAM" id="Phobius"/>
    </source>
</evidence>
<dbReference type="EMBL" id="JAKEKT020000108">
    <property type="protein sequence ID" value="KAL1635933.1"/>
    <property type="molecule type" value="Genomic_DNA"/>
</dbReference>
<feature type="transmembrane region" description="Helical" evidence="7">
    <location>
        <begin position="93"/>
        <end position="115"/>
    </location>
</feature>
<comment type="caution">
    <text evidence="9">The sequence shown here is derived from an EMBL/GenBank/DDBJ whole genome shotgun (WGS) entry which is preliminary data.</text>
</comment>